<evidence type="ECO:0000256" key="2">
    <source>
        <dbReference type="SAM" id="MobiDB-lite"/>
    </source>
</evidence>
<proteinExistence type="predicted"/>
<gene>
    <name evidence="3" type="ORF">FVE85_3640</name>
</gene>
<sequence length="1019" mass="116648">MSAFEDSWNRRALTSEETMSRDQLEEYLGITDKPFDVIENGSYKQQQEWMRKKESDNLTLRVENARLKKELEERDQAAAAAPAAGGKVVAVATQLMDPSNAEAMDRDVADLTTKLEEAQRELHDRNELHRLYSEQMEDLRELEDREDELRHQLVEYVERNQALEDQLSSVLNDRDDACAMYSQKERELQDIHVQYDQLKREFEVQAENYVVIHEQLDKARAERDDARAQCSEREREAEQTKIEHIQLTQQLTDQVQHSQALQEQLKGISSERDEIQSRLAEKDEQVEHAKRLEEQLRTELKEQMEWNKATQDQLKEVSCKRDEAAKICSSKDDEIESLISRASEYTMKQEEQAKEIESLRDQLQCALAAQDNARALSLAKEEDLDQSESELNNVKHQLAEETDSRLSLQGQLDSALATVEKFQTQWSTSTERLEKAENDHEQLERELVAKAKVIENLQKLRDDALFEQENLKGQLSEHMNNHESAQHQLQTALAANDDAFALSIRRGEEREQTLVKELAGFQERDIDIGAALSAKDAAIAAARIECKLIEDNCAELRHRNEELQVELQDIQIQLQGERDMYARALDQERQRAEEMNERLLDARKENDELQVLRAAELEAADLQAKEMQEKLTQLEKHCCRLSAQAQEMSTDATAQQEYIARLKERVSTLESEAQSLCAENAGLRAKLEELTDVVQDDSSGHPTGNEVSRDSKIQQLQQALDEKEELFSSMEDALATQKERCEELHDKVAEAEATIQAMQDSLDAQHDLAWETEKEKQHEISILRASLEEKVDQYGGLSKKHEESENRVFCLERTLASLQADLSSSEESRFTLESELSRARARVQELLSSAQDAAMASQVVGTLTQKLLAEEAASRRLQSDLDKLTKRLSESQDARTSLPSQPAELPTSMDEPWKSILAALSRRVDEVEVSMGQEYWAVLALRQMESHAYEYFEVLRAAVVRINEMLDKHAARQLSHGTKAKKGSRKVHRPRALQHQPENQSENHPDKLHVSAGNWSAIM</sequence>
<evidence type="ECO:0000313" key="3">
    <source>
        <dbReference type="EMBL" id="KAA8492202.1"/>
    </source>
</evidence>
<comment type="caution">
    <text evidence="3">The sequence shown here is derived from an EMBL/GenBank/DDBJ whole genome shotgun (WGS) entry which is preliminary data.</text>
</comment>
<feature type="region of interest" description="Disordered" evidence="2">
    <location>
        <begin position="887"/>
        <end position="908"/>
    </location>
</feature>
<feature type="coiled-coil region" evidence="1">
    <location>
        <begin position="101"/>
        <end position="309"/>
    </location>
</feature>
<feature type="coiled-coil region" evidence="1">
    <location>
        <begin position="342"/>
        <end position="488"/>
    </location>
</feature>
<accession>A0A5J4YMF1</accession>
<keyword evidence="1" id="KW-0175">Coiled coil</keyword>
<dbReference type="Gene3D" id="1.20.5.1160">
    <property type="entry name" value="Vasodilator-stimulated phosphoprotein"/>
    <property type="match status" value="1"/>
</dbReference>
<keyword evidence="4" id="KW-1185">Reference proteome</keyword>
<name>A0A5J4YMF1_PORPP</name>
<feature type="region of interest" description="Disordered" evidence="2">
    <location>
        <begin position="694"/>
        <end position="713"/>
    </location>
</feature>
<organism evidence="3 4">
    <name type="scientific">Porphyridium purpureum</name>
    <name type="common">Red alga</name>
    <name type="synonym">Porphyridium cruentum</name>
    <dbReference type="NCBI Taxonomy" id="35688"/>
    <lineage>
        <taxon>Eukaryota</taxon>
        <taxon>Rhodophyta</taxon>
        <taxon>Bangiophyceae</taxon>
        <taxon>Porphyridiales</taxon>
        <taxon>Porphyridiaceae</taxon>
        <taxon>Porphyridium</taxon>
    </lineage>
</organism>
<reference evidence="4" key="1">
    <citation type="journal article" date="2019" name="Nat. Commun.">
        <title>Expansion of phycobilisome linker gene families in mesophilic red algae.</title>
        <authorList>
            <person name="Lee J."/>
            <person name="Kim D."/>
            <person name="Bhattacharya D."/>
            <person name="Yoon H.S."/>
        </authorList>
    </citation>
    <scope>NUCLEOTIDE SEQUENCE [LARGE SCALE GENOMIC DNA]</scope>
    <source>
        <strain evidence="4">CCMP 1328</strain>
    </source>
</reference>
<dbReference type="AlphaFoldDB" id="A0A5J4YMF1"/>
<feature type="compositionally biased region" description="Basic residues" evidence="2">
    <location>
        <begin position="978"/>
        <end position="992"/>
    </location>
</feature>
<evidence type="ECO:0000256" key="1">
    <source>
        <dbReference type="SAM" id="Coils"/>
    </source>
</evidence>
<feature type="region of interest" description="Disordered" evidence="2">
    <location>
        <begin position="971"/>
        <end position="1010"/>
    </location>
</feature>
<evidence type="ECO:0000313" key="4">
    <source>
        <dbReference type="Proteomes" id="UP000324585"/>
    </source>
</evidence>
<protein>
    <submittedName>
        <fullName evidence="3">Uncharacterized protein</fullName>
    </submittedName>
</protein>
<feature type="compositionally biased region" description="Polar residues" evidence="2">
    <location>
        <begin position="696"/>
        <end position="706"/>
    </location>
</feature>
<dbReference type="SUPFAM" id="SSF57997">
    <property type="entry name" value="Tropomyosin"/>
    <property type="match status" value="1"/>
</dbReference>
<dbReference type="EMBL" id="VRMN01000010">
    <property type="protein sequence ID" value="KAA8492202.1"/>
    <property type="molecule type" value="Genomic_DNA"/>
</dbReference>
<dbReference type="Proteomes" id="UP000324585">
    <property type="component" value="Unassembled WGS sequence"/>
</dbReference>
<dbReference type="OMA" id="YEIRIKF"/>
<dbReference type="Gene3D" id="1.10.287.1490">
    <property type="match status" value="1"/>
</dbReference>